<comment type="similarity">
    <text evidence="14">In the N-terminal section; belongs to the cytochrome b5 family.</text>
</comment>
<dbReference type="AlphaFoldDB" id="A0A166YFB9"/>
<dbReference type="GO" id="GO:0005758">
    <property type="term" value="C:mitochondrial intermembrane space"/>
    <property type="evidence" value="ECO:0007669"/>
    <property type="project" value="UniProtKB-SubCell"/>
</dbReference>
<dbReference type="STRING" id="1081105.A0A166YFB9"/>
<evidence type="ECO:0000313" key="20">
    <source>
        <dbReference type="EMBL" id="OAA36846.1"/>
    </source>
</evidence>
<dbReference type="Gene3D" id="3.10.120.10">
    <property type="entry name" value="Cytochrome b5-like heme/steroid binding domain"/>
    <property type="match status" value="1"/>
</dbReference>
<feature type="domain" description="FMN hydroxy acid dehydrogenase" evidence="19">
    <location>
        <begin position="118"/>
        <end position="476"/>
    </location>
</feature>
<evidence type="ECO:0000256" key="6">
    <source>
        <dbReference type="ARBA" id="ARBA00022630"/>
    </source>
</evidence>
<dbReference type="InterPro" id="IPR013785">
    <property type="entry name" value="Aldolase_TIM"/>
</dbReference>
<protein>
    <recommendedName>
        <fullName evidence="16">L-lactate dehydrogenase (cytochrome)</fullName>
        <ecNumber evidence="15">1.1.2.3</ecNumber>
    </recommendedName>
</protein>
<comment type="catalytic activity">
    <reaction evidence="12">
        <text>(S)-lactate + 2 Fe(III)-[cytochrome c] = 2 Fe(II)-[cytochrome c] + pyruvate + 2 H(+)</text>
        <dbReference type="Rhea" id="RHEA:19909"/>
        <dbReference type="Rhea" id="RHEA-COMP:10350"/>
        <dbReference type="Rhea" id="RHEA-COMP:14399"/>
        <dbReference type="ChEBI" id="CHEBI:15361"/>
        <dbReference type="ChEBI" id="CHEBI:15378"/>
        <dbReference type="ChEBI" id="CHEBI:16651"/>
        <dbReference type="ChEBI" id="CHEBI:29033"/>
        <dbReference type="ChEBI" id="CHEBI:29034"/>
        <dbReference type="EC" id="1.1.2.3"/>
    </reaction>
    <physiologicalReaction direction="left-to-right" evidence="12">
        <dbReference type="Rhea" id="RHEA:19910"/>
    </physiologicalReaction>
</comment>
<evidence type="ECO:0000256" key="8">
    <source>
        <dbReference type="ARBA" id="ARBA00022723"/>
    </source>
</evidence>
<evidence type="ECO:0000256" key="17">
    <source>
        <dbReference type="SAM" id="MobiDB-lite"/>
    </source>
</evidence>
<dbReference type="SMART" id="SM01117">
    <property type="entry name" value="Cyt-b5"/>
    <property type="match status" value="1"/>
</dbReference>
<evidence type="ECO:0000259" key="18">
    <source>
        <dbReference type="PROSITE" id="PS50255"/>
    </source>
</evidence>
<evidence type="ECO:0000256" key="2">
    <source>
        <dbReference type="ARBA" id="ARBA00001970"/>
    </source>
</evidence>
<evidence type="ECO:0000256" key="5">
    <source>
        <dbReference type="ARBA" id="ARBA00022617"/>
    </source>
</evidence>
<dbReference type="SUPFAM" id="SSF55856">
    <property type="entry name" value="Cytochrome b5-like heme/steroid binding domain"/>
    <property type="match status" value="1"/>
</dbReference>
<evidence type="ECO:0000256" key="12">
    <source>
        <dbReference type="ARBA" id="ARBA00052399"/>
    </source>
</evidence>
<keyword evidence="7" id="KW-0288">FMN</keyword>
<evidence type="ECO:0000256" key="14">
    <source>
        <dbReference type="ARBA" id="ARBA00061589"/>
    </source>
</evidence>
<evidence type="ECO:0000256" key="15">
    <source>
        <dbReference type="ARBA" id="ARBA00066458"/>
    </source>
</evidence>
<dbReference type="InterPro" id="IPR000262">
    <property type="entry name" value="FMN-dep_DH"/>
</dbReference>
<comment type="caution">
    <text evidence="20">The sequence shown here is derived from an EMBL/GenBank/DDBJ whole genome shotgun (WGS) entry which is preliminary data.</text>
</comment>
<dbReference type="InterPro" id="IPR036400">
    <property type="entry name" value="Cyt_B5-like_heme/steroid_sf"/>
</dbReference>
<keyword evidence="9" id="KW-0560">Oxidoreductase</keyword>
<reference evidence="20 21" key="1">
    <citation type="journal article" date="2016" name="Genome Biol. Evol.">
        <title>Divergent and convergent evolution of fungal pathogenicity.</title>
        <authorList>
            <person name="Shang Y."/>
            <person name="Xiao G."/>
            <person name="Zheng P."/>
            <person name="Cen K."/>
            <person name="Zhan S."/>
            <person name="Wang C."/>
        </authorList>
    </citation>
    <scope>NUCLEOTIDE SEQUENCE [LARGE SCALE GENOMIC DNA]</scope>
    <source>
        <strain evidence="20 21">RCEF 4871</strain>
    </source>
</reference>
<comment type="subcellular location">
    <subcellularLocation>
        <location evidence="3">Mitochondrion intermembrane space</location>
    </subcellularLocation>
</comment>
<dbReference type="Pfam" id="PF00173">
    <property type="entry name" value="Cyt-b5"/>
    <property type="match status" value="1"/>
</dbReference>
<evidence type="ECO:0000256" key="1">
    <source>
        <dbReference type="ARBA" id="ARBA00001917"/>
    </source>
</evidence>
<sequence>MTDSPAWQSDSMTRRVSVSEISQHCSPRDSWIVVDGNVYDMTDFAPSHPGGPEIIHQYSGRDASVPYNKVHAPSLIKSSLDTKHHIGILDTATISETWKAESTPTAARPSREEVPSKPPLKDLISMYDFEAVARQSFTNKAWAYINGASNDNITRDINRAVLDKIWLRPAVMRDVGKVSAKTTLFGCHLEAPFYISPTGAARTAGEEGELALARGAGHSGIIHCISTPASYPHDEILEATPQHAFFQLYVDKDRAKSARLLRHISANTKVKAIFVTVDLPVVSKREDDERARPDSTVSKKQQPYHARDQKGAGLARQSGSFIDPTVTWHDIPWIRKNTSLPLVIKGIQRWQDAQKALDLECQGIVVSNHGGRAADTAQPSIITLLEMHRNCAHVFTSMTVLVDGGFRRGSDILKAICLGASAVGIGRPFLYAVNYGTSGVEHAVAVLRDEIGTAMRLCGMTNLMDDAGPDFLNVSPVEHLVHRGTHPYLRQIPRPKSRL</sequence>
<evidence type="ECO:0000256" key="3">
    <source>
        <dbReference type="ARBA" id="ARBA00004569"/>
    </source>
</evidence>
<dbReference type="PROSITE" id="PS50255">
    <property type="entry name" value="CYTOCHROME_B5_2"/>
    <property type="match status" value="1"/>
</dbReference>
<evidence type="ECO:0000256" key="16">
    <source>
        <dbReference type="ARBA" id="ARBA00068515"/>
    </source>
</evidence>
<evidence type="ECO:0000256" key="7">
    <source>
        <dbReference type="ARBA" id="ARBA00022643"/>
    </source>
</evidence>
<feature type="region of interest" description="Disordered" evidence="17">
    <location>
        <begin position="1"/>
        <end position="21"/>
    </location>
</feature>
<evidence type="ECO:0000256" key="11">
    <source>
        <dbReference type="ARBA" id="ARBA00023128"/>
    </source>
</evidence>
<keyword evidence="8" id="KW-0479">Metal-binding</keyword>
<dbReference type="GO" id="GO:0004460">
    <property type="term" value="F:L-lactate dehydrogenase (cytochrome) activity"/>
    <property type="evidence" value="ECO:0007669"/>
    <property type="project" value="UniProtKB-EC"/>
</dbReference>
<feature type="region of interest" description="Disordered" evidence="17">
    <location>
        <begin position="286"/>
        <end position="314"/>
    </location>
</feature>
<name>A0A166YFB9_METRR</name>
<dbReference type="Gene3D" id="3.20.20.70">
    <property type="entry name" value="Aldolase class I"/>
    <property type="match status" value="1"/>
</dbReference>
<dbReference type="EMBL" id="AZHC01000033">
    <property type="protein sequence ID" value="OAA36846.1"/>
    <property type="molecule type" value="Genomic_DNA"/>
</dbReference>
<evidence type="ECO:0000256" key="10">
    <source>
        <dbReference type="ARBA" id="ARBA00023004"/>
    </source>
</evidence>
<dbReference type="GO" id="GO:0046872">
    <property type="term" value="F:metal ion binding"/>
    <property type="evidence" value="ECO:0007669"/>
    <property type="project" value="UniProtKB-KW"/>
</dbReference>
<dbReference type="OrthoDB" id="1925334at2759"/>
<evidence type="ECO:0000256" key="9">
    <source>
        <dbReference type="ARBA" id="ARBA00023002"/>
    </source>
</evidence>
<evidence type="ECO:0000313" key="21">
    <source>
        <dbReference type="Proteomes" id="UP000243498"/>
    </source>
</evidence>
<organism evidence="20 21">
    <name type="scientific">Metarhizium rileyi (strain RCEF 4871)</name>
    <name type="common">Nomuraea rileyi</name>
    <dbReference type="NCBI Taxonomy" id="1649241"/>
    <lineage>
        <taxon>Eukaryota</taxon>
        <taxon>Fungi</taxon>
        <taxon>Dikarya</taxon>
        <taxon>Ascomycota</taxon>
        <taxon>Pezizomycotina</taxon>
        <taxon>Sordariomycetes</taxon>
        <taxon>Hypocreomycetidae</taxon>
        <taxon>Hypocreales</taxon>
        <taxon>Clavicipitaceae</taxon>
        <taxon>Metarhizium</taxon>
    </lineage>
</organism>
<keyword evidence="10" id="KW-0408">Iron</keyword>
<keyword evidence="21" id="KW-1185">Reference proteome</keyword>
<keyword evidence="11" id="KW-0496">Mitochondrion</keyword>
<feature type="domain" description="Cytochrome b5 heme-binding" evidence="18">
    <location>
        <begin position="13"/>
        <end position="90"/>
    </location>
</feature>
<dbReference type="PROSITE" id="PS51349">
    <property type="entry name" value="FMN_HYDROXY_ACID_DH_2"/>
    <property type="match status" value="1"/>
</dbReference>
<dbReference type="InterPro" id="IPR037396">
    <property type="entry name" value="FMN_HAD"/>
</dbReference>
<keyword evidence="5" id="KW-0349">Heme</keyword>
<dbReference type="Pfam" id="PF01070">
    <property type="entry name" value="FMN_dh"/>
    <property type="match status" value="1"/>
</dbReference>
<comment type="similarity">
    <text evidence="13">In the C-terminal section; belongs to the FMN-dependent alpha-hydroxy acid dehydrogenase family.</text>
</comment>
<dbReference type="Proteomes" id="UP000243498">
    <property type="component" value="Unassembled WGS sequence"/>
</dbReference>
<dbReference type="InterPro" id="IPR001199">
    <property type="entry name" value="Cyt_B5-like_heme/steroid-bd"/>
</dbReference>
<comment type="cofactor">
    <cofactor evidence="2">
        <name>heme b</name>
        <dbReference type="ChEBI" id="CHEBI:60344"/>
    </cofactor>
</comment>
<evidence type="ECO:0000259" key="19">
    <source>
        <dbReference type="PROSITE" id="PS51349"/>
    </source>
</evidence>
<accession>A0A166YFB9</accession>
<dbReference type="FunFam" id="3.20.20.70:FF:000062">
    <property type="entry name" value="Cytochrome b2, mitochondrial, putative"/>
    <property type="match status" value="1"/>
</dbReference>
<proteinExistence type="inferred from homology"/>
<dbReference type="PANTHER" id="PTHR10578">
    <property type="entry name" value="S -2-HYDROXY-ACID OXIDASE-RELATED"/>
    <property type="match status" value="1"/>
</dbReference>
<evidence type="ECO:0000256" key="4">
    <source>
        <dbReference type="ARBA" id="ARBA00011881"/>
    </source>
</evidence>
<dbReference type="EC" id="1.1.2.3" evidence="15"/>
<keyword evidence="6" id="KW-0285">Flavoprotein</keyword>
<comment type="cofactor">
    <cofactor evidence="1">
        <name>FMN</name>
        <dbReference type="ChEBI" id="CHEBI:58210"/>
    </cofactor>
</comment>
<gene>
    <name evidence="20" type="ORF">NOR_07366</name>
</gene>
<dbReference type="PANTHER" id="PTHR10578:SF104">
    <property type="entry name" value="CYTOCHROME B2, MITOCHONDRIAL-RELATED"/>
    <property type="match status" value="1"/>
</dbReference>
<evidence type="ECO:0000256" key="13">
    <source>
        <dbReference type="ARBA" id="ARBA00061137"/>
    </source>
</evidence>
<dbReference type="OMA" id="STITEDW"/>
<comment type="subunit">
    <text evidence="4">Homotetramer.</text>
</comment>
<dbReference type="SUPFAM" id="SSF51395">
    <property type="entry name" value="FMN-linked oxidoreductases"/>
    <property type="match status" value="1"/>
</dbReference>